<feature type="domain" description="CMP/dCMP-type deaminase" evidence="11">
    <location>
        <begin position="10"/>
        <end position="137"/>
    </location>
</feature>
<comment type="subunit">
    <text evidence="3">Homodimer.</text>
</comment>
<dbReference type="Pfam" id="PF00383">
    <property type="entry name" value="dCMP_cyt_deam_1"/>
    <property type="match status" value="1"/>
</dbReference>
<name>A0A3B0VN49_9ZZZZ</name>
<accession>A0A3B0VN49</accession>
<dbReference type="EC" id="3.5.4.33" evidence="4"/>
<evidence type="ECO:0000256" key="7">
    <source>
        <dbReference type="ARBA" id="ARBA00022723"/>
    </source>
</evidence>
<dbReference type="FunFam" id="3.40.140.10:FF:000005">
    <property type="entry name" value="tRNA-specific adenosine deaminase"/>
    <property type="match status" value="1"/>
</dbReference>
<dbReference type="InterPro" id="IPR028883">
    <property type="entry name" value="tRNA_aden_deaminase"/>
</dbReference>
<sequence length="161" mass="18079">MANIIAYQASSDEFWMAQAIEIAKKAEDINEVPVGAIIVKDEQIVGSGFNQVISKHDASAHAEIQALRNTSKNINNYRIINATLYVTLEPCMMCVGAMVHARIARLVFGAFDPKTGMVTTRDKCFDKSYHNHKITYLGGVLELDCARLLQKFFKQKRIKKN</sequence>
<dbReference type="SUPFAM" id="SSF53927">
    <property type="entry name" value="Cytidine deaminase-like"/>
    <property type="match status" value="1"/>
</dbReference>
<comment type="cofactor">
    <cofactor evidence="1">
        <name>Zn(2+)</name>
        <dbReference type="ChEBI" id="CHEBI:29105"/>
    </cofactor>
</comment>
<dbReference type="PANTHER" id="PTHR11079">
    <property type="entry name" value="CYTOSINE DEAMINASE FAMILY MEMBER"/>
    <property type="match status" value="1"/>
</dbReference>
<dbReference type="EMBL" id="UOEW01000038">
    <property type="protein sequence ID" value="VAW33586.1"/>
    <property type="molecule type" value="Genomic_DNA"/>
</dbReference>
<evidence type="ECO:0000256" key="8">
    <source>
        <dbReference type="ARBA" id="ARBA00022801"/>
    </source>
</evidence>
<dbReference type="CDD" id="cd01285">
    <property type="entry name" value="nucleoside_deaminase"/>
    <property type="match status" value="1"/>
</dbReference>
<dbReference type="NCBIfam" id="NF008113">
    <property type="entry name" value="PRK10860.1"/>
    <property type="match status" value="1"/>
</dbReference>
<dbReference type="GO" id="GO:0052717">
    <property type="term" value="F:tRNA-specific adenosine-34 deaminase activity"/>
    <property type="evidence" value="ECO:0007669"/>
    <property type="project" value="UniProtKB-EC"/>
</dbReference>
<dbReference type="Gene3D" id="3.40.140.10">
    <property type="entry name" value="Cytidine Deaminase, domain 2"/>
    <property type="match status" value="1"/>
</dbReference>
<organism evidence="12">
    <name type="scientific">hydrothermal vent metagenome</name>
    <dbReference type="NCBI Taxonomy" id="652676"/>
    <lineage>
        <taxon>unclassified sequences</taxon>
        <taxon>metagenomes</taxon>
        <taxon>ecological metagenomes</taxon>
    </lineage>
</organism>
<evidence type="ECO:0000256" key="4">
    <source>
        <dbReference type="ARBA" id="ARBA00012740"/>
    </source>
</evidence>
<comment type="catalytic activity">
    <reaction evidence="10">
        <text>adenosine(34) in tRNA + H2O + H(+) = inosine(34) in tRNA + NH4(+)</text>
        <dbReference type="Rhea" id="RHEA:43168"/>
        <dbReference type="Rhea" id="RHEA-COMP:10373"/>
        <dbReference type="Rhea" id="RHEA-COMP:10374"/>
        <dbReference type="ChEBI" id="CHEBI:15377"/>
        <dbReference type="ChEBI" id="CHEBI:15378"/>
        <dbReference type="ChEBI" id="CHEBI:28938"/>
        <dbReference type="ChEBI" id="CHEBI:74411"/>
        <dbReference type="ChEBI" id="CHEBI:82852"/>
        <dbReference type="EC" id="3.5.4.33"/>
    </reaction>
</comment>
<evidence type="ECO:0000256" key="2">
    <source>
        <dbReference type="ARBA" id="ARBA00010669"/>
    </source>
</evidence>
<gene>
    <name evidence="12" type="ORF">MNBD_GAMMA01-473</name>
</gene>
<dbReference type="InterPro" id="IPR016192">
    <property type="entry name" value="APOBEC/CMP_deaminase_Zn-bd"/>
</dbReference>
<proteinExistence type="inferred from homology"/>
<reference evidence="12" key="1">
    <citation type="submission" date="2018-06" db="EMBL/GenBank/DDBJ databases">
        <authorList>
            <person name="Zhirakovskaya E."/>
        </authorList>
    </citation>
    <scope>NUCLEOTIDE SEQUENCE</scope>
</reference>
<keyword evidence="6" id="KW-0819">tRNA processing</keyword>
<dbReference type="PROSITE" id="PS00903">
    <property type="entry name" value="CYT_DCMP_DEAMINASES_1"/>
    <property type="match status" value="1"/>
</dbReference>
<dbReference type="GO" id="GO:0008270">
    <property type="term" value="F:zinc ion binding"/>
    <property type="evidence" value="ECO:0007669"/>
    <property type="project" value="InterPro"/>
</dbReference>
<dbReference type="PROSITE" id="PS51747">
    <property type="entry name" value="CYT_DCMP_DEAMINASES_2"/>
    <property type="match status" value="1"/>
</dbReference>
<evidence type="ECO:0000256" key="1">
    <source>
        <dbReference type="ARBA" id="ARBA00001947"/>
    </source>
</evidence>
<evidence type="ECO:0000256" key="5">
    <source>
        <dbReference type="ARBA" id="ARBA00019216"/>
    </source>
</evidence>
<evidence type="ECO:0000256" key="3">
    <source>
        <dbReference type="ARBA" id="ARBA00011738"/>
    </source>
</evidence>
<keyword evidence="9" id="KW-0862">Zinc</keyword>
<dbReference type="HAMAP" id="MF_00972">
    <property type="entry name" value="tRNA_aden_deaminase"/>
    <property type="match status" value="1"/>
</dbReference>
<dbReference type="InterPro" id="IPR002125">
    <property type="entry name" value="CMP_dCMP_dom"/>
</dbReference>
<evidence type="ECO:0000256" key="10">
    <source>
        <dbReference type="ARBA" id="ARBA00048045"/>
    </source>
</evidence>
<comment type="similarity">
    <text evidence="2">Belongs to the cytidine and deoxycytidylate deaminase family. ADAT2 subfamily.</text>
</comment>
<evidence type="ECO:0000313" key="12">
    <source>
        <dbReference type="EMBL" id="VAW33586.1"/>
    </source>
</evidence>
<dbReference type="InterPro" id="IPR016193">
    <property type="entry name" value="Cytidine_deaminase-like"/>
</dbReference>
<protein>
    <recommendedName>
        <fullName evidence="5">tRNA-specific adenosine deaminase 2</fullName>
        <ecNumber evidence="4">3.5.4.33</ecNumber>
    </recommendedName>
</protein>
<evidence type="ECO:0000259" key="11">
    <source>
        <dbReference type="PROSITE" id="PS51747"/>
    </source>
</evidence>
<dbReference type="AlphaFoldDB" id="A0A3B0VN49"/>
<evidence type="ECO:0000256" key="9">
    <source>
        <dbReference type="ARBA" id="ARBA00022833"/>
    </source>
</evidence>
<dbReference type="GO" id="GO:0002100">
    <property type="term" value="P:tRNA wobble adenosine to inosine editing"/>
    <property type="evidence" value="ECO:0007669"/>
    <property type="project" value="InterPro"/>
</dbReference>
<evidence type="ECO:0000256" key="6">
    <source>
        <dbReference type="ARBA" id="ARBA00022694"/>
    </source>
</evidence>
<keyword evidence="8 12" id="KW-0378">Hydrolase</keyword>
<keyword evidence="7" id="KW-0479">Metal-binding</keyword>
<dbReference type="PANTHER" id="PTHR11079:SF202">
    <property type="entry name" value="TRNA-SPECIFIC ADENOSINE DEAMINASE"/>
    <property type="match status" value="1"/>
</dbReference>